<comment type="similarity">
    <text evidence="9">Belongs to the peptidase M16 family. UQCRC2/QCR2 subfamily.</text>
</comment>
<dbReference type="FunFam" id="3.30.830.10:FF:000039">
    <property type="entry name" value="Ubiquinol-cytochrome c reductase core subunit 2"/>
    <property type="match status" value="1"/>
</dbReference>
<dbReference type="Proteomes" id="UP000245942">
    <property type="component" value="Unassembled WGS sequence"/>
</dbReference>
<name>A0A316U7Y5_9BASI</name>
<feature type="domain" description="Peptidase M16 C-terminal" evidence="12">
    <location>
        <begin position="197"/>
        <end position="369"/>
    </location>
</feature>
<evidence type="ECO:0000313" key="14">
    <source>
        <dbReference type="Proteomes" id="UP000245942"/>
    </source>
</evidence>
<evidence type="ECO:0000256" key="10">
    <source>
        <dbReference type="ARBA" id="ARBA00040751"/>
    </source>
</evidence>
<evidence type="ECO:0000313" key="13">
    <source>
        <dbReference type="EMBL" id="PWN20473.1"/>
    </source>
</evidence>
<dbReference type="InterPro" id="IPR007863">
    <property type="entry name" value="Peptidase_M16_C"/>
</dbReference>
<protein>
    <recommendedName>
        <fullName evidence="10">Cytochrome b-c1 complex subunit 2, mitochondrial</fullName>
    </recommendedName>
</protein>
<dbReference type="PANTHER" id="PTHR11851">
    <property type="entry name" value="METALLOPROTEASE"/>
    <property type="match status" value="1"/>
</dbReference>
<dbReference type="Gene3D" id="3.30.830.10">
    <property type="entry name" value="Metalloenzyme, LuxS/M16 peptidase-like"/>
    <property type="match status" value="2"/>
</dbReference>
<dbReference type="AlphaFoldDB" id="A0A316U7Y5"/>
<dbReference type="GO" id="GO:0046872">
    <property type="term" value="F:metal ion binding"/>
    <property type="evidence" value="ECO:0007669"/>
    <property type="project" value="InterPro"/>
</dbReference>
<dbReference type="OrthoDB" id="6369905at2759"/>
<evidence type="ECO:0000256" key="4">
    <source>
        <dbReference type="ARBA" id="ARBA00022792"/>
    </source>
</evidence>
<dbReference type="GO" id="GO:0016787">
    <property type="term" value="F:hydrolase activity"/>
    <property type="evidence" value="ECO:0007669"/>
    <property type="project" value="UniProtKB-KW"/>
</dbReference>
<keyword evidence="7" id="KW-0496">Mitochondrion</keyword>
<dbReference type="STRING" id="1684307.A0A316U7Y5"/>
<evidence type="ECO:0000256" key="5">
    <source>
        <dbReference type="ARBA" id="ARBA00022946"/>
    </source>
</evidence>
<feature type="domain" description="Peptidase M16 N-terminal" evidence="11">
    <location>
        <begin position="45"/>
        <end position="184"/>
    </location>
</feature>
<comment type="subcellular location">
    <subcellularLocation>
        <location evidence="1">Mitochondrion inner membrane</location>
        <topology evidence="1">Peripheral membrane protein</topology>
        <orientation evidence="1">Matrix side</orientation>
    </subcellularLocation>
</comment>
<keyword evidence="8" id="KW-0472">Membrane</keyword>
<evidence type="ECO:0000256" key="9">
    <source>
        <dbReference type="ARBA" id="ARBA00038146"/>
    </source>
</evidence>
<organism evidence="13 14">
    <name type="scientific">Pseudomicrostroma glucosiphilum</name>
    <dbReference type="NCBI Taxonomy" id="1684307"/>
    <lineage>
        <taxon>Eukaryota</taxon>
        <taxon>Fungi</taxon>
        <taxon>Dikarya</taxon>
        <taxon>Basidiomycota</taxon>
        <taxon>Ustilaginomycotina</taxon>
        <taxon>Exobasidiomycetes</taxon>
        <taxon>Microstromatales</taxon>
        <taxon>Microstromatales incertae sedis</taxon>
        <taxon>Pseudomicrostroma</taxon>
    </lineage>
</organism>
<dbReference type="GeneID" id="37014408"/>
<evidence type="ECO:0000259" key="12">
    <source>
        <dbReference type="Pfam" id="PF05193"/>
    </source>
</evidence>
<dbReference type="PANTHER" id="PTHR11851:SF209">
    <property type="entry name" value="CYTOCHROME B-C1 COMPLEX SUBUNIT 2, MITOCHONDRIAL"/>
    <property type="match status" value="1"/>
</dbReference>
<evidence type="ECO:0000256" key="7">
    <source>
        <dbReference type="ARBA" id="ARBA00023128"/>
    </source>
</evidence>
<accession>A0A316U7Y5</accession>
<dbReference type="InterPro" id="IPR011249">
    <property type="entry name" value="Metalloenz_LuxS/M16"/>
</dbReference>
<gene>
    <name evidence="13" type="ORF">BCV69DRAFT_283357</name>
</gene>
<dbReference type="SUPFAM" id="SSF63411">
    <property type="entry name" value="LuxS/MPP-like metallohydrolase"/>
    <property type="match status" value="2"/>
</dbReference>
<evidence type="ECO:0000256" key="3">
    <source>
        <dbReference type="ARBA" id="ARBA00022660"/>
    </source>
</evidence>
<keyword evidence="13" id="KW-0378">Hydrolase</keyword>
<evidence type="ECO:0000256" key="6">
    <source>
        <dbReference type="ARBA" id="ARBA00022982"/>
    </source>
</evidence>
<dbReference type="InterPro" id="IPR011765">
    <property type="entry name" value="Pept_M16_N"/>
</dbReference>
<keyword evidence="5" id="KW-0809">Transit peptide</keyword>
<sequence>MSLARVATPCRSSLLRTAAASPVSAAIARRGYATQKVDNIPLAAYDNGSPTSAVTVAIRAGARYETSPGIANGLKHFLFKSNAKRSALRLVRESELYGGLLSTSLSKEHLFLTAEFLRGDEDFFVEILGDVLSSSKFATHEFNEEVLPASRAEYEQVAGNPSILGFDVLTQTAYRQRGLGASLYASPSSPISASGVSSYAKGAFARDNIAVFGTGITQDKLSSLVSKSFSGVPGTSTGALNAGPSTYFGGEQRVDFAPHHADSPKAHNGHFFLAFEGGSSPEFAVLRALLGGESSVKWSKGLSPLAQAAAKVNGGHAEAFNLTFSDSGLIGAYITAPTATLPALAKEVAGAFKSAASSVSSEDLQRAIAKAKFDLTSQMETKEHGRAFVGAALLNKGSVVMSDEVVSQLEGVKAQGLSAAVDKMLKGKATTVAIGDVRQLPYADDLL</sequence>
<dbReference type="FunFam" id="3.30.830.10:FF:000021">
    <property type="entry name" value="Cytochrome b-c1 complex subunit 2"/>
    <property type="match status" value="1"/>
</dbReference>
<dbReference type="RefSeq" id="XP_025347633.1">
    <property type="nucleotide sequence ID" value="XM_025492674.1"/>
</dbReference>
<dbReference type="GO" id="GO:0005743">
    <property type="term" value="C:mitochondrial inner membrane"/>
    <property type="evidence" value="ECO:0007669"/>
    <property type="project" value="UniProtKB-SubCell"/>
</dbReference>
<keyword evidence="3" id="KW-0679">Respiratory chain</keyword>
<evidence type="ECO:0000259" key="11">
    <source>
        <dbReference type="Pfam" id="PF00675"/>
    </source>
</evidence>
<reference evidence="13 14" key="1">
    <citation type="journal article" date="2018" name="Mol. Biol. Evol.">
        <title>Broad Genomic Sampling Reveals a Smut Pathogenic Ancestry of the Fungal Clade Ustilaginomycotina.</title>
        <authorList>
            <person name="Kijpornyongpan T."/>
            <person name="Mondo S.J."/>
            <person name="Barry K."/>
            <person name="Sandor L."/>
            <person name="Lee J."/>
            <person name="Lipzen A."/>
            <person name="Pangilinan J."/>
            <person name="LaButti K."/>
            <person name="Hainaut M."/>
            <person name="Henrissat B."/>
            <person name="Grigoriev I.V."/>
            <person name="Spatafora J.W."/>
            <person name="Aime M.C."/>
        </authorList>
    </citation>
    <scope>NUCLEOTIDE SEQUENCE [LARGE SCALE GENOMIC DNA]</scope>
    <source>
        <strain evidence="13 14">MCA 4718</strain>
    </source>
</reference>
<keyword evidence="6" id="KW-0249">Electron transport</keyword>
<keyword evidence="4" id="KW-0999">Mitochondrion inner membrane</keyword>
<evidence type="ECO:0000256" key="8">
    <source>
        <dbReference type="ARBA" id="ARBA00023136"/>
    </source>
</evidence>
<evidence type="ECO:0000256" key="2">
    <source>
        <dbReference type="ARBA" id="ARBA00022448"/>
    </source>
</evidence>
<dbReference type="InterPro" id="IPR050361">
    <property type="entry name" value="MPP/UQCRC_Complex"/>
</dbReference>
<keyword evidence="14" id="KW-1185">Reference proteome</keyword>
<dbReference type="EMBL" id="KZ819328">
    <property type="protein sequence ID" value="PWN20473.1"/>
    <property type="molecule type" value="Genomic_DNA"/>
</dbReference>
<keyword evidence="2" id="KW-0813">Transport</keyword>
<dbReference type="Pfam" id="PF05193">
    <property type="entry name" value="Peptidase_M16_C"/>
    <property type="match status" value="1"/>
</dbReference>
<proteinExistence type="inferred from homology"/>
<evidence type="ECO:0000256" key="1">
    <source>
        <dbReference type="ARBA" id="ARBA00004443"/>
    </source>
</evidence>
<dbReference type="Pfam" id="PF00675">
    <property type="entry name" value="Peptidase_M16"/>
    <property type="match status" value="1"/>
</dbReference>